<feature type="region of interest" description="Disordered" evidence="1">
    <location>
        <begin position="1"/>
        <end position="46"/>
    </location>
</feature>
<protein>
    <recommendedName>
        <fullName evidence="3">DUF3592 domain-containing protein</fullName>
    </recommendedName>
</protein>
<evidence type="ECO:0000256" key="2">
    <source>
        <dbReference type="SAM" id="Phobius"/>
    </source>
</evidence>
<dbReference type="AlphaFoldDB" id="A0A6P2MNR8"/>
<name>A0A6P2MNR8_9BURK</name>
<gene>
    <name evidence="4" type="ORF">BPA30113_03932</name>
</gene>
<reference evidence="4 5" key="1">
    <citation type="submission" date="2019-09" db="EMBL/GenBank/DDBJ databases">
        <authorList>
            <person name="Depoorter E."/>
        </authorList>
    </citation>
    <scope>NUCLEOTIDE SEQUENCE [LARGE SCALE GENOMIC DNA]</scope>
    <source>
        <strain evidence="4">LMG 30113</strain>
    </source>
</reference>
<proteinExistence type="predicted"/>
<dbReference type="InterPro" id="IPR021994">
    <property type="entry name" value="DUF3592"/>
</dbReference>
<evidence type="ECO:0000259" key="3">
    <source>
        <dbReference type="Pfam" id="PF12158"/>
    </source>
</evidence>
<evidence type="ECO:0000313" key="4">
    <source>
        <dbReference type="EMBL" id="VWB85140.1"/>
    </source>
</evidence>
<keyword evidence="5" id="KW-1185">Reference proteome</keyword>
<dbReference type="Pfam" id="PF12158">
    <property type="entry name" value="DUF3592"/>
    <property type="match status" value="2"/>
</dbReference>
<evidence type="ECO:0000256" key="1">
    <source>
        <dbReference type="SAM" id="MobiDB-lite"/>
    </source>
</evidence>
<dbReference type="Proteomes" id="UP000494330">
    <property type="component" value="Unassembled WGS sequence"/>
</dbReference>
<keyword evidence="2" id="KW-0472">Membrane</keyword>
<feature type="transmembrane region" description="Helical" evidence="2">
    <location>
        <begin position="157"/>
        <end position="179"/>
    </location>
</feature>
<feature type="compositionally biased region" description="Basic and acidic residues" evidence="1">
    <location>
        <begin position="31"/>
        <end position="46"/>
    </location>
</feature>
<feature type="domain" description="DUF3592" evidence="3">
    <location>
        <begin position="85"/>
        <end position="151"/>
    </location>
</feature>
<dbReference type="EMBL" id="CABVQD010000013">
    <property type="protein sequence ID" value="VWB85140.1"/>
    <property type="molecule type" value="Genomic_DNA"/>
</dbReference>
<dbReference type="RefSeq" id="WP_034199799.1">
    <property type="nucleotide sequence ID" value="NZ_CABVQD010000013.1"/>
</dbReference>
<feature type="transmembrane region" description="Helical" evidence="2">
    <location>
        <begin position="314"/>
        <end position="339"/>
    </location>
</feature>
<feature type="transmembrane region" description="Helical" evidence="2">
    <location>
        <begin position="205"/>
        <end position="227"/>
    </location>
</feature>
<evidence type="ECO:0000313" key="5">
    <source>
        <dbReference type="Proteomes" id="UP000494330"/>
    </source>
</evidence>
<organism evidence="4 5">
    <name type="scientific">Burkholderia paludis</name>
    <dbReference type="NCBI Taxonomy" id="1506587"/>
    <lineage>
        <taxon>Bacteria</taxon>
        <taxon>Pseudomonadati</taxon>
        <taxon>Pseudomonadota</taxon>
        <taxon>Betaproteobacteria</taxon>
        <taxon>Burkholderiales</taxon>
        <taxon>Burkholderiaceae</taxon>
        <taxon>Burkholderia</taxon>
        <taxon>Burkholderia cepacia complex</taxon>
    </lineage>
</organism>
<keyword evidence="2" id="KW-1133">Transmembrane helix</keyword>
<accession>A0A6P2MNR8</accession>
<sequence length="351" mass="37371">MGRQTWKHVNETRPFRGPGCADIGPPVGTRHAPEHPGLRRASHEPDPVAPGKDALVALALGAVLLVLAGVFAALAGQATGHLARTPGTVVRIVQDSDTMRAYRPIVAYLANDGQRREIAGNTASTVPAYDIGENVDILLDPAHPERPALIDDFVQRWFPAAAAALLAVASFAIGGLLIAGKRHRLHADTPPTQAAPRPARRRWDIAIVLIPIAIGTGFVAGAGAAGLRQWQIVHGYEHSTGHVVEIANHARSSRASLSPHATVVAFTTDSGRRITFAQGVTASHQGLHEGEAVDVLYDPDTPERAVVDRFWDHWGLTAILLAIGAPLLAVGLLVAVTLWPDHHHRPHETAP</sequence>
<feature type="transmembrane region" description="Helical" evidence="2">
    <location>
        <begin position="54"/>
        <end position="75"/>
    </location>
</feature>
<keyword evidence="2" id="KW-0812">Transmembrane</keyword>
<feature type="domain" description="DUF3592" evidence="3">
    <location>
        <begin position="241"/>
        <end position="311"/>
    </location>
</feature>